<evidence type="ECO:0000256" key="1">
    <source>
        <dbReference type="ARBA" id="ARBA00022574"/>
    </source>
</evidence>
<dbReference type="GO" id="GO:0006281">
    <property type="term" value="P:DNA repair"/>
    <property type="evidence" value="ECO:0007669"/>
    <property type="project" value="TreeGrafter"/>
</dbReference>
<dbReference type="InterPro" id="IPR019775">
    <property type="entry name" value="WD40_repeat_CS"/>
</dbReference>
<gene>
    <name evidence="5" type="ORF">DLAC_08866</name>
</gene>
<dbReference type="EMBL" id="LODT01000037">
    <property type="protein sequence ID" value="KYQ90262.1"/>
    <property type="molecule type" value="Genomic_DNA"/>
</dbReference>
<feature type="region of interest" description="Disordered" evidence="4">
    <location>
        <begin position="308"/>
        <end position="343"/>
    </location>
</feature>
<dbReference type="PANTHER" id="PTHR19932">
    <property type="entry name" value="WD REPEAT AND HMG-BOX DNA BINDING PROTEIN"/>
    <property type="match status" value="1"/>
</dbReference>
<feature type="compositionally biased region" description="Acidic residues" evidence="4">
    <location>
        <begin position="308"/>
        <end position="319"/>
    </location>
</feature>
<name>A0A151Z8I6_TIELA</name>
<feature type="compositionally biased region" description="Basic and acidic residues" evidence="4">
    <location>
        <begin position="328"/>
        <end position="337"/>
    </location>
</feature>
<reference evidence="5 6" key="1">
    <citation type="submission" date="2015-12" db="EMBL/GenBank/DDBJ databases">
        <title>Dictyostelia acquired genes for synthesis and detection of signals that induce cell-type specialization by lateral gene transfer from prokaryotes.</title>
        <authorList>
            <person name="Gloeckner G."/>
            <person name="Schaap P."/>
        </authorList>
    </citation>
    <scope>NUCLEOTIDE SEQUENCE [LARGE SCALE GENOMIC DNA]</scope>
    <source>
        <strain evidence="5 6">TK</strain>
    </source>
</reference>
<organism evidence="5 6">
    <name type="scientific">Tieghemostelium lacteum</name>
    <name type="common">Slime mold</name>
    <name type="synonym">Dictyostelium lacteum</name>
    <dbReference type="NCBI Taxonomy" id="361077"/>
    <lineage>
        <taxon>Eukaryota</taxon>
        <taxon>Amoebozoa</taxon>
        <taxon>Evosea</taxon>
        <taxon>Eumycetozoa</taxon>
        <taxon>Dictyostelia</taxon>
        <taxon>Dictyosteliales</taxon>
        <taxon>Raperosteliaceae</taxon>
        <taxon>Tieghemostelium</taxon>
    </lineage>
</organism>
<dbReference type="InParanoid" id="A0A151Z8I6"/>
<evidence type="ECO:0000313" key="6">
    <source>
        <dbReference type="Proteomes" id="UP000076078"/>
    </source>
</evidence>
<dbReference type="Pfam" id="PF00400">
    <property type="entry name" value="WD40"/>
    <property type="match status" value="1"/>
</dbReference>
<keyword evidence="2" id="KW-0677">Repeat</keyword>
<dbReference type="PANTHER" id="PTHR19932:SF10">
    <property type="entry name" value="WD REPEAT AND HMG-BOX DNA-BINDING PROTEIN 1"/>
    <property type="match status" value="1"/>
</dbReference>
<feature type="repeat" description="WD" evidence="3">
    <location>
        <begin position="193"/>
        <end position="234"/>
    </location>
</feature>
<dbReference type="GO" id="GO:0003682">
    <property type="term" value="F:chromatin binding"/>
    <property type="evidence" value="ECO:0007669"/>
    <property type="project" value="TreeGrafter"/>
</dbReference>
<evidence type="ECO:0000256" key="4">
    <source>
        <dbReference type="SAM" id="MobiDB-lite"/>
    </source>
</evidence>
<keyword evidence="6" id="KW-1185">Reference proteome</keyword>
<dbReference type="PROSITE" id="PS50082">
    <property type="entry name" value="WD_REPEATS_2"/>
    <property type="match status" value="1"/>
</dbReference>
<dbReference type="SUPFAM" id="SSF50978">
    <property type="entry name" value="WD40 repeat-like"/>
    <property type="match status" value="1"/>
</dbReference>
<dbReference type="AlphaFoldDB" id="A0A151Z8I6"/>
<dbReference type="GO" id="GO:0043596">
    <property type="term" value="C:nuclear replication fork"/>
    <property type="evidence" value="ECO:0007669"/>
    <property type="project" value="TreeGrafter"/>
</dbReference>
<comment type="caution">
    <text evidence="5">The sequence shown here is derived from an EMBL/GenBank/DDBJ whole genome shotgun (WGS) entry which is preliminary data.</text>
</comment>
<dbReference type="PROSITE" id="PS00678">
    <property type="entry name" value="WD_REPEATS_1"/>
    <property type="match status" value="1"/>
</dbReference>
<sequence>MDENVEKEQTNIKNVVDKDDILKDSIEYKNIDEFELGSQSLIAPLESRLVVNPFRLNTHVFPWKLNLIAVSFNRKYLFVGEGSALNVYNLENRTFQPIRHLDLHNNQMSINQVKSGNLDGEEVVITVDEGGYIRVYFVNNLEKEPLHFFNSGISTWGIAMSSRKPLIAVSANNYKIVIWNVSDSSPHSTRIILPTHKNNIPSIDFSPCGNFLVSISIDKYVRIWDVESQSLISMVLLSQWGWGCKWLDLTSTDISSERINTSPNIDKNWKGLTHQEELDLVNNALQNQENEDDQNDNDNDQVEVQDDQQMELEEEDNENQVDNNNNDNNDKNEKKEDSVEDEDEEIAYNKSIIAKHQEMINKILGLQTTKFRLINTGKQIHPMPSHIVFSTFQNLYLSNCNLQNLQIITNPTPSSVPVAQTQIDRISFLEVIPELSLVIAASQGPARQIVLFRIIKDRDSTISSTPTNNNNNTNTSPLTNYSLKNESALLPVSGPSIIVGMTLVKNYDNSPSNFSVNLYVLYINGLFTIYQIKRSSHNNPQLNEFQRSFNSNSELFGLDICHLSFGPNQRVDPQ</sequence>
<dbReference type="InterPro" id="IPR001680">
    <property type="entry name" value="WD40_rpt"/>
</dbReference>
<dbReference type="OMA" id="TWGIAIC"/>
<dbReference type="PROSITE" id="PS50294">
    <property type="entry name" value="WD_REPEATS_REGION"/>
    <property type="match status" value="1"/>
</dbReference>
<dbReference type="GO" id="GO:0006261">
    <property type="term" value="P:DNA-templated DNA replication"/>
    <property type="evidence" value="ECO:0007669"/>
    <property type="project" value="TreeGrafter"/>
</dbReference>
<evidence type="ECO:0000256" key="2">
    <source>
        <dbReference type="ARBA" id="ARBA00022737"/>
    </source>
</evidence>
<dbReference type="InterPro" id="IPR015943">
    <property type="entry name" value="WD40/YVTN_repeat-like_dom_sf"/>
</dbReference>
<dbReference type="InterPro" id="IPR036322">
    <property type="entry name" value="WD40_repeat_dom_sf"/>
</dbReference>
<dbReference type="SMART" id="SM00320">
    <property type="entry name" value="WD40"/>
    <property type="match status" value="3"/>
</dbReference>
<evidence type="ECO:0000256" key="3">
    <source>
        <dbReference type="PROSITE-ProRule" id="PRU00221"/>
    </source>
</evidence>
<evidence type="ECO:0000313" key="5">
    <source>
        <dbReference type="EMBL" id="KYQ90262.1"/>
    </source>
</evidence>
<dbReference type="GO" id="GO:0000278">
    <property type="term" value="P:mitotic cell cycle"/>
    <property type="evidence" value="ECO:0007669"/>
    <property type="project" value="TreeGrafter"/>
</dbReference>
<dbReference type="STRING" id="361077.A0A151Z8I6"/>
<accession>A0A151Z8I6</accession>
<dbReference type="Gene3D" id="2.130.10.10">
    <property type="entry name" value="YVTN repeat-like/Quinoprotein amine dehydrogenase"/>
    <property type="match status" value="1"/>
</dbReference>
<protein>
    <submittedName>
        <fullName evidence="5">WD40 repeat-containing protein</fullName>
    </submittedName>
</protein>
<proteinExistence type="predicted"/>
<dbReference type="OrthoDB" id="5591786at2759"/>
<keyword evidence="1 3" id="KW-0853">WD repeat</keyword>
<dbReference type="Proteomes" id="UP000076078">
    <property type="component" value="Unassembled WGS sequence"/>
</dbReference>